<feature type="compositionally biased region" description="Acidic residues" evidence="1">
    <location>
        <begin position="7"/>
        <end position="23"/>
    </location>
</feature>
<name>A0A5J4VXF1_9EUKA</name>
<feature type="region of interest" description="Disordered" evidence="1">
    <location>
        <begin position="1"/>
        <end position="23"/>
    </location>
</feature>
<reference evidence="2 3" key="1">
    <citation type="submission" date="2019-03" db="EMBL/GenBank/DDBJ databases">
        <title>Single cell metagenomics reveals metabolic interactions within the superorganism composed of flagellate Streblomastix strix and complex community of Bacteroidetes bacteria on its surface.</title>
        <authorList>
            <person name="Treitli S.C."/>
            <person name="Kolisko M."/>
            <person name="Husnik F."/>
            <person name="Keeling P."/>
            <person name="Hampl V."/>
        </authorList>
    </citation>
    <scope>NUCLEOTIDE SEQUENCE [LARGE SCALE GENOMIC DNA]</scope>
    <source>
        <strain evidence="2">ST1C</strain>
    </source>
</reference>
<evidence type="ECO:0000256" key="1">
    <source>
        <dbReference type="SAM" id="MobiDB-lite"/>
    </source>
</evidence>
<comment type="caution">
    <text evidence="2">The sequence shown here is derived from an EMBL/GenBank/DDBJ whole genome shotgun (WGS) entry which is preliminary data.</text>
</comment>
<sequence length="83" mass="10187">MNRMNDDKEELFDDEHDNELEDQEELFDDELDDELEEELDGQPDDELHDNYSIQFLFNIFITQIRTNFILRNLCQFLKFGFIY</sequence>
<accession>A0A5J4VXF1</accession>
<dbReference type="Proteomes" id="UP000324800">
    <property type="component" value="Unassembled WGS sequence"/>
</dbReference>
<organism evidence="2 3">
    <name type="scientific">Streblomastix strix</name>
    <dbReference type="NCBI Taxonomy" id="222440"/>
    <lineage>
        <taxon>Eukaryota</taxon>
        <taxon>Metamonada</taxon>
        <taxon>Preaxostyla</taxon>
        <taxon>Oxymonadida</taxon>
        <taxon>Streblomastigidae</taxon>
        <taxon>Streblomastix</taxon>
    </lineage>
</organism>
<gene>
    <name evidence="2" type="ORF">EZS28_017235</name>
</gene>
<dbReference type="AlphaFoldDB" id="A0A5J4VXF1"/>
<proteinExistence type="predicted"/>
<dbReference type="EMBL" id="SNRW01004459">
    <property type="protein sequence ID" value="KAA6387238.1"/>
    <property type="molecule type" value="Genomic_DNA"/>
</dbReference>
<evidence type="ECO:0000313" key="2">
    <source>
        <dbReference type="EMBL" id="KAA6387238.1"/>
    </source>
</evidence>
<protein>
    <submittedName>
        <fullName evidence="2">Uncharacterized protein</fullName>
    </submittedName>
</protein>
<evidence type="ECO:0000313" key="3">
    <source>
        <dbReference type="Proteomes" id="UP000324800"/>
    </source>
</evidence>